<keyword evidence="1" id="KW-0472">Membrane</keyword>
<evidence type="ECO:0000256" key="1">
    <source>
        <dbReference type="SAM" id="Phobius"/>
    </source>
</evidence>
<feature type="transmembrane region" description="Helical" evidence="1">
    <location>
        <begin position="58"/>
        <end position="77"/>
    </location>
</feature>
<dbReference type="HOGENOM" id="CLU_1184768_0_0_1"/>
<name>A0A059F6D5_9MICR</name>
<feature type="transmembrane region" description="Helical" evidence="1">
    <location>
        <begin position="82"/>
        <end position="99"/>
    </location>
</feature>
<keyword evidence="1" id="KW-1133">Transmembrane helix</keyword>
<feature type="transmembrane region" description="Helical" evidence="1">
    <location>
        <begin position="150"/>
        <end position="166"/>
    </location>
</feature>
<gene>
    <name evidence="2" type="ORF">H312_00202</name>
</gene>
<evidence type="ECO:0000313" key="2">
    <source>
        <dbReference type="EMBL" id="KCZ82544.1"/>
    </source>
</evidence>
<reference evidence="2 3" key="2">
    <citation type="submission" date="2014-03" db="EMBL/GenBank/DDBJ databases">
        <title>The Genome Sequence of Anncaliia algerae insect isolate PRA339.</title>
        <authorList>
            <consortium name="The Broad Institute Genome Sequencing Platform"/>
            <consortium name="The Broad Institute Genome Sequencing Center for Infectious Disease"/>
            <person name="Cuomo C."/>
            <person name="Becnel J."/>
            <person name="Sanscrainte N."/>
            <person name="Walker B."/>
            <person name="Young S.K."/>
            <person name="Zeng Q."/>
            <person name="Gargeya S."/>
            <person name="Fitzgerald M."/>
            <person name="Haas B."/>
            <person name="Abouelleil A."/>
            <person name="Alvarado L."/>
            <person name="Arachchi H.M."/>
            <person name="Berlin A.M."/>
            <person name="Chapman S.B."/>
            <person name="Dewar J."/>
            <person name="Goldberg J."/>
            <person name="Griggs A."/>
            <person name="Gujja S."/>
            <person name="Hansen M."/>
            <person name="Howarth C."/>
            <person name="Imamovic A."/>
            <person name="Larimer J."/>
            <person name="McCowan C."/>
            <person name="Murphy C."/>
            <person name="Neiman D."/>
            <person name="Pearson M."/>
            <person name="Priest M."/>
            <person name="Roberts A."/>
            <person name="Saif S."/>
            <person name="Shea T."/>
            <person name="Sisk P."/>
            <person name="Sykes S."/>
            <person name="Wortman J."/>
            <person name="Nusbaum C."/>
            <person name="Birren B."/>
        </authorList>
    </citation>
    <scope>NUCLEOTIDE SEQUENCE [LARGE SCALE GENOMIC DNA]</scope>
    <source>
        <strain evidence="2 3">PRA339</strain>
    </source>
</reference>
<dbReference type="OrthoDB" id="10330564at2759"/>
<feature type="transmembrane region" description="Helical" evidence="1">
    <location>
        <begin position="21"/>
        <end position="46"/>
    </location>
</feature>
<dbReference type="VEuPathDB" id="MicrosporidiaDB:H312_00202"/>
<sequence length="234" mass="27968">MRERKRYAINHKNEQNINGEYYNGLLVNIFKFNQIIISILVLIVFFQFNYNSLYGKDSIVGLVFYLGSILRVLSFIFEELRIYCITAVLYCIQILNVFISLNSMCSLENAKNKNLQIRFSFLVLIANCFLSICTWFLFHIETETCLRKFIFIYLFLVIPFYLFTMFPNQNNFFFPFLLIFFIVVVINGVIASKKFKNRGIYIIEHILSLCFYVVEMKYFLFFVYNDEETLIKIK</sequence>
<feature type="transmembrane region" description="Helical" evidence="1">
    <location>
        <begin position="119"/>
        <end position="138"/>
    </location>
</feature>
<organism evidence="2 3">
    <name type="scientific">Anncaliia algerae PRA339</name>
    <dbReference type="NCBI Taxonomy" id="1288291"/>
    <lineage>
        <taxon>Eukaryota</taxon>
        <taxon>Fungi</taxon>
        <taxon>Fungi incertae sedis</taxon>
        <taxon>Microsporidia</taxon>
        <taxon>Tubulinosematoidea</taxon>
        <taxon>Tubulinosematidae</taxon>
        <taxon>Anncaliia</taxon>
    </lineage>
</organism>
<keyword evidence="1" id="KW-0812">Transmembrane</keyword>
<accession>A0A059F6D5</accession>
<evidence type="ECO:0000313" key="3">
    <source>
        <dbReference type="Proteomes" id="UP000030655"/>
    </source>
</evidence>
<protein>
    <submittedName>
        <fullName evidence="2">Uncharacterized protein</fullName>
    </submittedName>
</protein>
<dbReference type="AlphaFoldDB" id="A0A059F6D5"/>
<dbReference type="Proteomes" id="UP000030655">
    <property type="component" value="Unassembled WGS sequence"/>
</dbReference>
<reference evidence="3" key="1">
    <citation type="submission" date="2013-02" db="EMBL/GenBank/DDBJ databases">
        <authorList>
            <consortium name="The Broad Institute Genome Sequencing Platform"/>
            <person name="Cuomo C."/>
            <person name="Becnel J."/>
            <person name="Sanscrainte N."/>
            <person name="Walker B."/>
            <person name="Young S.K."/>
            <person name="Zeng Q."/>
            <person name="Gargeya S."/>
            <person name="Fitzgerald M."/>
            <person name="Haas B."/>
            <person name="Abouelleil A."/>
            <person name="Alvarado L."/>
            <person name="Arachchi H.M."/>
            <person name="Berlin A.M."/>
            <person name="Chapman S.B."/>
            <person name="Dewar J."/>
            <person name="Goldberg J."/>
            <person name="Griggs A."/>
            <person name="Gujja S."/>
            <person name="Hansen M."/>
            <person name="Howarth C."/>
            <person name="Imamovic A."/>
            <person name="Larimer J."/>
            <person name="McCowan C."/>
            <person name="Murphy C."/>
            <person name="Neiman D."/>
            <person name="Pearson M."/>
            <person name="Priest M."/>
            <person name="Roberts A."/>
            <person name="Saif S."/>
            <person name="Shea T."/>
            <person name="Sisk P."/>
            <person name="Sykes S."/>
            <person name="Wortman J."/>
            <person name="Nusbaum C."/>
            <person name="Birren B."/>
        </authorList>
    </citation>
    <scope>NUCLEOTIDE SEQUENCE [LARGE SCALE GENOMIC DNA]</scope>
    <source>
        <strain evidence="3">PRA339</strain>
    </source>
</reference>
<keyword evidence="3" id="KW-1185">Reference proteome</keyword>
<proteinExistence type="predicted"/>
<dbReference type="EMBL" id="KK365130">
    <property type="protein sequence ID" value="KCZ82544.1"/>
    <property type="molecule type" value="Genomic_DNA"/>
</dbReference>
<feature type="transmembrane region" description="Helical" evidence="1">
    <location>
        <begin position="202"/>
        <end position="224"/>
    </location>
</feature>
<feature type="transmembrane region" description="Helical" evidence="1">
    <location>
        <begin position="172"/>
        <end position="190"/>
    </location>
</feature>